<dbReference type="OrthoDB" id="9803312at2"/>
<accession>A0A193LDK6</accession>
<name>A0A193LDK6_9GAMM</name>
<sequence length="191" mass="20078">MPEIRKTILTVEEIHHEGGPAVARPLRLGSIAAVVKNPFAGGYEADLVGFMQALKPLGRELAERLIAALGDSGEIQSYGKGAIVGGDGEIEHGAMWHEPGGWGMREALGGTLAIVPSNKVVGAIGTRLMVPLSHINAAYVRGHFASAEIGIYDAPRRDEIVYGLVMATGGRIHDRLGGLAVADIKGEDGLR</sequence>
<evidence type="ECO:0000313" key="1">
    <source>
        <dbReference type="EMBL" id="ANO50521.1"/>
    </source>
</evidence>
<dbReference type="RefSeq" id="WP_068613291.1">
    <property type="nucleotide sequence ID" value="NZ_CP016268.1"/>
</dbReference>
<evidence type="ECO:0000313" key="2">
    <source>
        <dbReference type="Proteomes" id="UP000092695"/>
    </source>
</evidence>
<dbReference type="SUPFAM" id="SSF160519">
    <property type="entry name" value="BB2672-like"/>
    <property type="match status" value="1"/>
</dbReference>
<organism evidence="1 2">
    <name type="scientific">Woeseia oceani</name>
    <dbReference type="NCBI Taxonomy" id="1548547"/>
    <lineage>
        <taxon>Bacteria</taxon>
        <taxon>Pseudomonadati</taxon>
        <taxon>Pseudomonadota</taxon>
        <taxon>Gammaproteobacteria</taxon>
        <taxon>Woeseiales</taxon>
        <taxon>Woeseiaceae</taxon>
        <taxon>Woeseia</taxon>
    </lineage>
</organism>
<protein>
    <recommendedName>
        <fullName evidence="3">Amino acid synthesis family protein</fullName>
    </recommendedName>
</protein>
<proteinExistence type="predicted"/>
<keyword evidence="2" id="KW-1185">Reference proteome</keyword>
<gene>
    <name evidence="1" type="ORF">BA177_04210</name>
</gene>
<dbReference type="Proteomes" id="UP000092695">
    <property type="component" value="Chromosome"/>
</dbReference>
<evidence type="ECO:0008006" key="3">
    <source>
        <dbReference type="Google" id="ProtNLM"/>
    </source>
</evidence>
<dbReference type="Gene3D" id="3.30.1330.110">
    <property type="entry name" value="BB2672"/>
    <property type="match status" value="1"/>
</dbReference>
<dbReference type="InterPro" id="IPR009569">
    <property type="entry name" value="AA_synth_put"/>
</dbReference>
<dbReference type="Pfam" id="PF06684">
    <property type="entry name" value="AA_synth"/>
    <property type="match status" value="1"/>
</dbReference>
<dbReference type="AlphaFoldDB" id="A0A193LDK6"/>
<dbReference type="EMBL" id="CP016268">
    <property type="protein sequence ID" value="ANO50521.1"/>
    <property type="molecule type" value="Genomic_DNA"/>
</dbReference>
<dbReference type="InterPro" id="IPR035936">
    <property type="entry name" value="BB2672"/>
</dbReference>
<dbReference type="KEGG" id="woc:BA177_04210"/>
<reference evidence="1 2" key="1">
    <citation type="submission" date="2016-06" db="EMBL/GenBank/DDBJ databases">
        <title>Complete genome sequence of a deep-branching marine Gamma Proteobacterium Woeseia oceani type strain XK5.</title>
        <authorList>
            <person name="Mu D."/>
            <person name="Du Z."/>
        </authorList>
    </citation>
    <scope>NUCLEOTIDE SEQUENCE [LARGE SCALE GENOMIC DNA]</scope>
    <source>
        <strain evidence="1 2">XK5</strain>
    </source>
</reference>
<dbReference type="STRING" id="1548547.BA177_04210"/>